<accession>A0A1B8P626</accession>
<evidence type="ECO:0000256" key="1">
    <source>
        <dbReference type="SAM" id="MobiDB-lite"/>
    </source>
</evidence>
<evidence type="ECO:0000313" key="2">
    <source>
        <dbReference type="EMBL" id="OBX37669.1"/>
    </source>
</evidence>
<feature type="region of interest" description="Disordered" evidence="1">
    <location>
        <begin position="339"/>
        <end position="361"/>
    </location>
</feature>
<dbReference type="PATRIC" id="fig|2746.7.peg.2096"/>
<dbReference type="Proteomes" id="UP000092504">
    <property type="component" value="Unassembled WGS sequence"/>
</dbReference>
<name>A0A1B8P626_HALEL</name>
<evidence type="ECO:0000313" key="3">
    <source>
        <dbReference type="Proteomes" id="UP000092504"/>
    </source>
</evidence>
<reference evidence="2 3" key="1">
    <citation type="submission" date="2016-06" db="EMBL/GenBank/DDBJ databases">
        <title>Genome sequence of halotolerant plant growth promoting strain of Halomonas elongata HEK1 isolated from salterns of Rann of Kutch, Gujarat, India.</title>
        <authorList>
            <person name="Gaba S."/>
            <person name="Singh R.N."/>
            <person name="Abrol S."/>
            <person name="Kaushik R."/>
            <person name="Saxena A.K."/>
        </authorList>
    </citation>
    <scope>NUCLEOTIDE SEQUENCE [LARGE SCALE GENOMIC DNA]</scope>
    <source>
        <strain evidence="2 3">HEK1</strain>
    </source>
</reference>
<dbReference type="AlphaFoldDB" id="A0A1B8P626"/>
<comment type="caution">
    <text evidence="2">The sequence shown here is derived from an EMBL/GenBank/DDBJ whole genome shotgun (WGS) entry which is preliminary data.</text>
</comment>
<organism evidence="2 3">
    <name type="scientific">Halomonas elongata</name>
    <dbReference type="NCBI Taxonomy" id="2746"/>
    <lineage>
        <taxon>Bacteria</taxon>
        <taxon>Pseudomonadati</taxon>
        <taxon>Pseudomonadota</taxon>
        <taxon>Gammaproteobacteria</taxon>
        <taxon>Oceanospirillales</taxon>
        <taxon>Halomonadaceae</taxon>
        <taxon>Halomonas</taxon>
    </lineage>
</organism>
<gene>
    <name evidence="2" type="ORF">A8U91_02047</name>
</gene>
<proteinExistence type="predicted"/>
<protein>
    <submittedName>
        <fullName evidence="2">Uncharacterized protein</fullName>
    </submittedName>
</protein>
<sequence length="361" mass="40799">MNHMEKQCPVGHNNKHCSGSEVYPEGYRNGEIDPHDLEMVAYWSDSKVRARNAIFQVDSEMRRNYADLKAELIDHLTPVIVVNNDPKGGEYTLIYKGKIETLQPVSEIFEMAKSIAHVPLGIFSIIAPYLKGSDTDAWIAKLEEFSNTLRTARAELKSSEIPEELERSCARILDSGIRFIEKSVDMGYVSIRSFEMFSGSVYDCIRTNMWYASEAQITGVSKTMKRWRKKVGDQNWQDLYVVVLSIWTTSVLNQNSIIVREFMDFRAVDTHLIDIPTAETPDDYLYVALDNLARIVQDNVAAEMVFPTDQEIADALKGTEDLLSDTIIQQLHCPFQGERYPAGSNGSSCSQGGDELVRSSR</sequence>
<dbReference type="EMBL" id="MAJD01000001">
    <property type="protein sequence ID" value="OBX37669.1"/>
    <property type="molecule type" value="Genomic_DNA"/>
</dbReference>